<evidence type="ECO:0000256" key="2">
    <source>
        <dbReference type="ARBA" id="ARBA00001946"/>
    </source>
</evidence>
<dbReference type="Pfam" id="PF00809">
    <property type="entry name" value="Pterin_bind"/>
    <property type="match status" value="1"/>
</dbReference>
<evidence type="ECO:0000256" key="6">
    <source>
        <dbReference type="ARBA" id="ARBA00022723"/>
    </source>
</evidence>
<dbReference type="PROSITE" id="PS50972">
    <property type="entry name" value="PTERIN_BINDING"/>
    <property type="match status" value="1"/>
</dbReference>
<evidence type="ECO:0000256" key="1">
    <source>
        <dbReference type="ARBA" id="ARBA00000012"/>
    </source>
</evidence>
<evidence type="ECO:0000256" key="8">
    <source>
        <dbReference type="ARBA" id="ARBA00022909"/>
    </source>
</evidence>
<dbReference type="EMBL" id="ATFE01000013">
    <property type="protein sequence ID" value="EPF28133.1"/>
    <property type="molecule type" value="Genomic_DNA"/>
</dbReference>
<evidence type="ECO:0000256" key="7">
    <source>
        <dbReference type="ARBA" id="ARBA00022842"/>
    </source>
</evidence>
<dbReference type="AlphaFoldDB" id="A0AA87NPN5"/>
<organism evidence="10 11">
    <name type="scientific">Treponema medium ATCC 700293</name>
    <dbReference type="NCBI Taxonomy" id="1125700"/>
    <lineage>
        <taxon>Bacteria</taxon>
        <taxon>Pseudomonadati</taxon>
        <taxon>Spirochaetota</taxon>
        <taxon>Spirochaetia</taxon>
        <taxon>Spirochaetales</taxon>
        <taxon>Treponemataceae</taxon>
        <taxon>Treponema</taxon>
    </lineage>
</organism>
<dbReference type="GO" id="GO:0046872">
    <property type="term" value="F:metal ion binding"/>
    <property type="evidence" value="ECO:0007669"/>
    <property type="project" value="UniProtKB-KW"/>
</dbReference>
<accession>A0AA87NPN5</accession>
<dbReference type="PROSITE" id="PS00793">
    <property type="entry name" value="DHPS_2"/>
    <property type="match status" value="1"/>
</dbReference>
<dbReference type="Gene3D" id="3.20.20.20">
    <property type="entry name" value="Dihydropteroate synthase-like"/>
    <property type="match status" value="1"/>
</dbReference>
<dbReference type="SUPFAM" id="SSF51717">
    <property type="entry name" value="Dihydropteroate synthetase-like"/>
    <property type="match status" value="1"/>
</dbReference>
<gene>
    <name evidence="10" type="ORF">HMPREF9195_01824</name>
</gene>
<sequence length="329" mass="35701">MNREVVQLWLNSRYYSAGLLKKRPNAFTLCAKSRTRAGKSVIISAMRLQLDCGKGHIIKTDLPAFIMGIINATPDSFYEPSRSISVEKGLERALALEAEGADIIDIGGESTRPGSSYISEEDEIERVIPLIEAIRKRSAVPISVDTRKAAVMKAAFKAGATLCNDISALTDDPALGRLIAEEAGAVVLMHKRGTPPTMQQNVPQYGNVVTEVRDYLEERVAYALNCGIAQERIIIDYGIGFGKTVEDNYRLVAASTYFTGLGYPLLAGLSRKSFIGAVTGGSPEQRLAGTLAATMYAVQQGASIVRVHDVAETKELLLVLKELQRYGTT</sequence>
<dbReference type="PANTHER" id="PTHR20941:SF1">
    <property type="entry name" value="FOLIC ACID SYNTHESIS PROTEIN FOL1"/>
    <property type="match status" value="1"/>
</dbReference>
<dbReference type="GO" id="GO:0046656">
    <property type="term" value="P:folic acid biosynthetic process"/>
    <property type="evidence" value="ECO:0007669"/>
    <property type="project" value="UniProtKB-KW"/>
</dbReference>
<keyword evidence="6" id="KW-0479">Metal-binding</keyword>
<dbReference type="GO" id="GO:0046654">
    <property type="term" value="P:tetrahydrofolate biosynthetic process"/>
    <property type="evidence" value="ECO:0007669"/>
    <property type="project" value="TreeGrafter"/>
</dbReference>
<protein>
    <recommendedName>
        <fullName evidence="4">dihydropteroate synthase</fullName>
        <ecNumber evidence="4">2.5.1.15</ecNumber>
    </recommendedName>
</protein>
<dbReference type="CDD" id="cd00739">
    <property type="entry name" value="DHPS"/>
    <property type="match status" value="1"/>
</dbReference>
<dbReference type="Proteomes" id="UP000014634">
    <property type="component" value="Unassembled WGS sequence"/>
</dbReference>
<comment type="cofactor">
    <cofactor evidence="2">
        <name>Mg(2+)</name>
        <dbReference type="ChEBI" id="CHEBI:18420"/>
    </cofactor>
</comment>
<dbReference type="InterPro" id="IPR000489">
    <property type="entry name" value="Pterin-binding_dom"/>
</dbReference>
<dbReference type="GO" id="GO:0004156">
    <property type="term" value="F:dihydropteroate synthase activity"/>
    <property type="evidence" value="ECO:0007669"/>
    <property type="project" value="UniProtKB-EC"/>
</dbReference>
<dbReference type="GO" id="GO:0005829">
    <property type="term" value="C:cytosol"/>
    <property type="evidence" value="ECO:0007669"/>
    <property type="project" value="TreeGrafter"/>
</dbReference>
<proteinExistence type="predicted"/>
<keyword evidence="8" id="KW-0289">Folate biosynthesis</keyword>
<keyword evidence="5" id="KW-0808">Transferase</keyword>
<evidence type="ECO:0000256" key="3">
    <source>
        <dbReference type="ARBA" id="ARBA00004763"/>
    </source>
</evidence>
<dbReference type="EC" id="2.5.1.15" evidence="4"/>
<comment type="catalytic activity">
    <reaction evidence="1">
        <text>(7,8-dihydropterin-6-yl)methyl diphosphate + 4-aminobenzoate = 7,8-dihydropteroate + diphosphate</text>
        <dbReference type="Rhea" id="RHEA:19949"/>
        <dbReference type="ChEBI" id="CHEBI:17836"/>
        <dbReference type="ChEBI" id="CHEBI:17839"/>
        <dbReference type="ChEBI" id="CHEBI:33019"/>
        <dbReference type="ChEBI" id="CHEBI:72950"/>
        <dbReference type="EC" id="2.5.1.15"/>
    </reaction>
</comment>
<reference evidence="10 11" key="1">
    <citation type="submission" date="2013-04" db="EMBL/GenBank/DDBJ databases">
        <title>The Genome Sequence of Treponema medium ATCC 700293.</title>
        <authorList>
            <consortium name="The Broad Institute Genomics Platform"/>
            <person name="Earl A."/>
            <person name="Ward D."/>
            <person name="Feldgarden M."/>
            <person name="Gevers D."/>
            <person name="Leonetti C."/>
            <person name="Blanton J.M."/>
            <person name="Dewhirst F.E."/>
            <person name="Izard J."/>
            <person name="Walker B."/>
            <person name="Young S."/>
            <person name="Zeng Q."/>
            <person name="Gargeya S."/>
            <person name="Fitzgerald M."/>
            <person name="Haas B."/>
            <person name="Abouelleil A."/>
            <person name="Allen A.W."/>
            <person name="Alvarado L."/>
            <person name="Arachchi H.M."/>
            <person name="Berlin A.M."/>
            <person name="Chapman S.B."/>
            <person name="Gainer-Dewar J."/>
            <person name="Goldberg J."/>
            <person name="Griggs A."/>
            <person name="Gujja S."/>
            <person name="Hansen M."/>
            <person name="Howarth C."/>
            <person name="Imamovic A."/>
            <person name="Ireland A."/>
            <person name="Larimer J."/>
            <person name="McCowan C."/>
            <person name="Murphy C."/>
            <person name="Pearson M."/>
            <person name="Poon T.W."/>
            <person name="Priest M."/>
            <person name="Roberts A."/>
            <person name="Saif S."/>
            <person name="Shea T."/>
            <person name="Sisk P."/>
            <person name="Sykes S."/>
            <person name="Wortman J."/>
            <person name="Nusbaum C."/>
            <person name="Birren B."/>
        </authorList>
    </citation>
    <scope>NUCLEOTIDE SEQUENCE [LARGE SCALE GENOMIC DNA]</scope>
    <source>
        <strain evidence="10 11">ATCC 700293</strain>
    </source>
</reference>
<dbReference type="InterPro" id="IPR011005">
    <property type="entry name" value="Dihydropteroate_synth-like_sf"/>
</dbReference>
<evidence type="ECO:0000313" key="11">
    <source>
        <dbReference type="Proteomes" id="UP000014634"/>
    </source>
</evidence>
<evidence type="ECO:0000256" key="4">
    <source>
        <dbReference type="ARBA" id="ARBA00012458"/>
    </source>
</evidence>
<comment type="caution">
    <text evidence="10">The sequence shown here is derived from an EMBL/GenBank/DDBJ whole genome shotgun (WGS) entry which is preliminary data.</text>
</comment>
<evidence type="ECO:0000313" key="10">
    <source>
        <dbReference type="EMBL" id="EPF28133.1"/>
    </source>
</evidence>
<feature type="domain" description="Pterin-binding" evidence="9">
    <location>
        <begin position="64"/>
        <end position="318"/>
    </location>
</feature>
<name>A0AA87NPN5_TREMD</name>
<dbReference type="PANTHER" id="PTHR20941">
    <property type="entry name" value="FOLATE SYNTHESIS PROTEINS"/>
    <property type="match status" value="1"/>
</dbReference>
<dbReference type="InterPro" id="IPR045031">
    <property type="entry name" value="DHP_synth-like"/>
</dbReference>
<evidence type="ECO:0000259" key="9">
    <source>
        <dbReference type="PROSITE" id="PS50972"/>
    </source>
</evidence>
<dbReference type="InterPro" id="IPR006390">
    <property type="entry name" value="DHP_synth_dom"/>
</dbReference>
<comment type="pathway">
    <text evidence="3">Cofactor biosynthesis; tetrahydrofolate biosynthesis; 7,8-dihydrofolate from 2-amino-4-hydroxy-6-hydroxymethyl-7,8-dihydropteridine diphosphate and 4-aminobenzoate: step 1/2.</text>
</comment>
<keyword evidence="7" id="KW-0460">Magnesium</keyword>
<dbReference type="NCBIfam" id="TIGR01496">
    <property type="entry name" value="DHPS"/>
    <property type="match status" value="1"/>
</dbReference>
<evidence type="ECO:0000256" key="5">
    <source>
        <dbReference type="ARBA" id="ARBA00022679"/>
    </source>
</evidence>